<comment type="caution">
    <text evidence="2">The sequence shown here is derived from an EMBL/GenBank/DDBJ whole genome shotgun (WGS) entry which is preliminary data.</text>
</comment>
<keyword evidence="3" id="KW-1185">Reference proteome</keyword>
<dbReference type="AlphaFoldDB" id="A0A4S4KNH6"/>
<dbReference type="EMBL" id="SGPJ01000066">
    <property type="protein sequence ID" value="THG99863.1"/>
    <property type="molecule type" value="Genomic_DNA"/>
</dbReference>
<evidence type="ECO:0000256" key="1">
    <source>
        <dbReference type="SAM" id="SignalP"/>
    </source>
</evidence>
<keyword evidence="1" id="KW-0732">Signal</keyword>
<feature type="chain" id="PRO_5021031549" evidence="1">
    <location>
        <begin position="18"/>
        <end position="154"/>
    </location>
</feature>
<gene>
    <name evidence="2" type="ORF">EW026_g2571</name>
</gene>
<sequence length="154" mass="15259">MYFQLSILAVLAPLASALTFTTPTNWASGGFETVSWTTSAGDPSTFTVELSNPAVFNAALGILNNVNPALESQNFTLSIVPAGWIYSAGGKRYVSVVNPTPLCSSASSGGSGSSSSSSAGPNPSSFNGNGAASNGAGSWLAMIAAAVAGVAAAF</sequence>
<protein>
    <submittedName>
        <fullName evidence="2">Uncharacterized protein</fullName>
    </submittedName>
</protein>
<dbReference type="Proteomes" id="UP000309038">
    <property type="component" value="Unassembled WGS sequence"/>
</dbReference>
<reference evidence="2 3" key="1">
    <citation type="submission" date="2019-02" db="EMBL/GenBank/DDBJ databases">
        <title>Genome sequencing of the rare red list fungi Phlebia centrifuga.</title>
        <authorList>
            <person name="Buettner E."/>
            <person name="Kellner H."/>
        </authorList>
    </citation>
    <scope>NUCLEOTIDE SEQUENCE [LARGE SCALE GENOMIC DNA]</scope>
    <source>
        <strain evidence="2 3">DSM 108282</strain>
    </source>
</reference>
<organism evidence="2 3">
    <name type="scientific">Hermanssonia centrifuga</name>
    <dbReference type="NCBI Taxonomy" id="98765"/>
    <lineage>
        <taxon>Eukaryota</taxon>
        <taxon>Fungi</taxon>
        <taxon>Dikarya</taxon>
        <taxon>Basidiomycota</taxon>
        <taxon>Agaricomycotina</taxon>
        <taxon>Agaricomycetes</taxon>
        <taxon>Polyporales</taxon>
        <taxon>Meruliaceae</taxon>
        <taxon>Hermanssonia</taxon>
    </lineage>
</organism>
<name>A0A4S4KNH6_9APHY</name>
<proteinExistence type="predicted"/>
<evidence type="ECO:0000313" key="2">
    <source>
        <dbReference type="EMBL" id="THG99863.1"/>
    </source>
</evidence>
<accession>A0A4S4KNH6</accession>
<feature type="signal peptide" evidence="1">
    <location>
        <begin position="1"/>
        <end position="17"/>
    </location>
</feature>
<evidence type="ECO:0000313" key="3">
    <source>
        <dbReference type="Proteomes" id="UP000309038"/>
    </source>
</evidence>